<dbReference type="PROSITE" id="PS50893">
    <property type="entry name" value="ABC_TRANSPORTER_2"/>
    <property type="match status" value="1"/>
</dbReference>
<evidence type="ECO:0000313" key="6">
    <source>
        <dbReference type="Proteomes" id="UP000266178"/>
    </source>
</evidence>
<dbReference type="SUPFAM" id="SSF52540">
    <property type="entry name" value="P-loop containing nucleoside triphosphate hydrolases"/>
    <property type="match status" value="1"/>
</dbReference>
<dbReference type="InterPro" id="IPR003593">
    <property type="entry name" value="AAA+_ATPase"/>
</dbReference>
<keyword evidence="1" id="KW-0813">Transport</keyword>
<organism evidence="5 6">
    <name type="scientific">Meiothermus granaticius NBRC 107808</name>
    <dbReference type="NCBI Taxonomy" id="1227551"/>
    <lineage>
        <taxon>Bacteria</taxon>
        <taxon>Thermotogati</taxon>
        <taxon>Deinococcota</taxon>
        <taxon>Deinococci</taxon>
        <taxon>Thermales</taxon>
        <taxon>Thermaceae</taxon>
        <taxon>Meiothermus</taxon>
    </lineage>
</organism>
<gene>
    <name evidence="5" type="primary">potA_8</name>
    <name evidence="5" type="ORF">Mgrana_02718</name>
</gene>
<keyword evidence="5" id="KW-0378">Hydrolase</keyword>
<accession>A0A399F6J9</accession>
<keyword evidence="6" id="KW-1185">Reference proteome</keyword>
<dbReference type="GO" id="GO:0016887">
    <property type="term" value="F:ATP hydrolysis activity"/>
    <property type="evidence" value="ECO:0007669"/>
    <property type="project" value="InterPro"/>
</dbReference>
<keyword evidence="3 5" id="KW-0067">ATP-binding</keyword>
<dbReference type="InterPro" id="IPR003439">
    <property type="entry name" value="ABC_transporter-like_ATP-bd"/>
</dbReference>
<evidence type="ECO:0000313" key="5">
    <source>
        <dbReference type="EMBL" id="RIH91375.1"/>
    </source>
</evidence>
<dbReference type="SUPFAM" id="SSF50331">
    <property type="entry name" value="MOP-like"/>
    <property type="match status" value="1"/>
</dbReference>
<dbReference type="InterPro" id="IPR027417">
    <property type="entry name" value="P-loop_NTPase"/>
</dbReference>
<evidence type="ECO:0000256" key="2">
    <source>
        <dbReference type="ARBA" id="ARBA00022741"/>
    </source>
</evidence>
<evidence type="ECO:0000259" key="4">
    <source>
        <dbReference type="PROSITE" id="PS50893"/>
    </source>
</evidence>
<dbReference type="PROSITE" id="PS00211">
    <property type="entry name" value="ABC_TRANSPORTER_1"/>
    <property type="match status" value="1"/>
</dbReference>
<dbReference type="Pfam" id="PF00005">
    <property type="entry name" value="ABC_tran"/>
    <property type="match status" value="1"/>
</dbReference>
<name>A0A399F6J9_9DEIN</name>
<dbReference type="Proteomes" id="UP000266178">
    <property type="component" value="Unassembled WGS sequence"/>
</dbReference>
<reference evidence="5 6" key="1">
    <citation type="submission" date="2018-08" db="EMBL/GenBank/DDBJ databases">
        <title>Meiothermus granaticius genome AF-68 sequencing project.</title>
        <authorList>
            <person name="Da Costa M.S."/>
            <person name="Albuquerque L."/>
            <person name="Raposo P."/>
            <person name="Froufe H.J.C."/>
            <person name="Barroso C.S."/>
            <person name="Egas C."/>
        </authorList>
    </citation>
    <scope>NUCLEOTIDE SEQUENCE [LARGE SCALE GENOMIC DNA]</scope>
    <source>
        <strain evidence="5 6">AF-68</strain>
    </source>
</reference>
<dbReference type="EC" id="3.6.3.31" evidence="5"/>
<dbReference type="InterPro" id="IPR017871">
    <property type="entry name" value="ABC_transporter-like_CS"/>
</dbReference>
<dbReference type="RefSeq" id="WP_119358168.1">
    <property type="nucleotide sequence ID" value="NZ_BJXM01000007.1"/>
</dbReference>
<dbReference type="PANTHER" id="PTHR42781">
    <property type="entry name" value="SPERMIDINE/PUTRESCINE IMPORT ATP-BINDING PROTEIN POTA"/>
    <property type="match status" value="1"/>
</dbReference>
<sequence>MEISYRIHHPIALELNLTVQGFTVLLGMSGVGKSTLLKALAGLLPAEGQPFAGLPPERRRVGYLPQSFALFPHLSALGNVAFPLAHLPPQKRRVKAREYLELMGISHLAERYPRALSGGQQQRVALARALAREPQLLLLDEPTSALDMATREEVFSEVLERLRRLGIPTLAASHDVWLAQRADWVGVLSRSGLEQQGPPAQVFTHPATLETARLVGFRNLFEARVLEVQDGFLYLETPAGVLKAQGRAWPVGQPVWLGIRSEDVGFEGLENRVAGVLTALQAQGGGGWAHFSGPLELDLLLSRQTQDRLGLEEGQAVEVVLDPRYLHVIPGSP</sequence>
<comment type="caution">
    <text evidence="5">The sequence shown here is derived from an EMBL/GenBank/DDBJ whole genome shotgun (WGS) entry which is preliminary data.</text>
</comment>
<proteinExistence type="predicted"/>
<protein>
    <submittedName>
        <fullName evidence="5">Spermidine/putrescine import ATP-binding protein PotA</fullName>
        <ecNumber evidence="5">3.6.3.31</ecNumber>
    </submittedName>
</protein>
<dbReference type="SMART" id="SM00382">
    <property type="entry name" value="AAA"/>
    <property type="match status" value="1"/>
</dbReference>
<dbReference type="EMBL" id="QWLB01000045">
    <property type="protein sequence ID" value="RIH91375.1"/>
    <property type="molecule type" value="Genomic_DNA"/>
</dbReference>
<dbReference type="OrthoDB" id="25822at2"/>
<dbReference type="GO" id="GO:0005524">
    <property type="term" value="F:ATP binding"/>
    <property type="evidence" value="ECO:0007669"/>
    <property type="project" value="UniProtKB-KW"/>
</dbReference>
<evidence type="ECO:0000256" key="1">
    <source>
        <dbReference type="ARBA" id="ARBA00022448"/>
    </source>
</evidence>
<dbReference type="AlphaFoldDB" id="A0A399F6J9"/>
<keyword evidence="2" id="KW-0547">Nucleotide-binding</keyword>
<dbReference type="Gene3D" id="3.40.50.300">
    <property type="entry name" value="P-loop containing nucleotide triphosphate hydrolases"/>
    <property type="match status" value="1"/>
</dbReference>
<feature type="domain" description="ABC transporter" evidence="4">
    <location>
        <begin position="3"/>
        <end position="215"/>
    </location>
</feature>
<dbReference type="PANTHER" id="PTHR42781:SF4">
    <property type="entry name" value="SPERMIDINE_PUTRESCINE IMPORT ATP-BINDING PROTEIN POTA"/>
    <property type="match status" value="1"/>
</dbReference>
<evidence type="ECO:0000256" key="3">
    <source>
        <dbReference type="ARBA" id="ARBA00022840"/>
    </source>
</evidence>
<dbReference type="InterPro" id="IPR050093">
    <property type="entry name" value="ABC_SmlMolc_Importer"/>
</dbReference>
<dbReference type="InterPro" id="IPR008995">
    <property type="entry name" value="Mo/tungstate-bd_C_term_dom"/>
</dbReference>